<comment type="caution">
    <text evidence="2">The sequence shown here is derived from an EMBL/GenBank/DDBJ whole genome shotgun (WGS) entry which is preliminary data.</text>
</comment>
<evidence type="ECO:0000313" key="3">
    <source>
        <dbReference type="Proteomes" id="UP000076603"/>
    </source>
</evidence>
<keyword evidence="2" id="KW-0378">Hydrolase</keyword>
<feature type="signal peptide" evidence="1">
    <location>
        <begin position="1"/>
        <end position="26"/>
    </location>
</feature>
<dbReference type="STRING" id="1121326.CLMAG_35160"/>
<evidence type="ECO:0000313" key="2">
    <source>
        <dbReference type="EMBL" id="KZL91757.1"/>
    </source>
</evidence>
<name>A0A162SR45_9CLOT</name>
<protein>
    <submittedName>
        <fullName evidence="2">N-acetylmuramoyl-L-alanine amidase LytC</fullName>
        <ecNumber evidence="2">3.5.1.28</ecNumber>
    </submittedName>
</protein>
<dbReference type="PANTHER" id="PTHR30032:SF8">
    <property type="entry name" value="GERMINATION-SPECIFIC N-ACETYLMURAMOYL-L-ALANINE AMIDASE"/>
    <property type="match status" value="1"/>
</dbReference>
<keyword evidence="1" id="KW-0732">Signal</keyword>
<dbReference type="EMBL" id="LWAE01000003">
    <property type="protein sequence ID" value="KZL91757.1"/>
    <property type="molecule type" value="Genomic_DNA"/>
</dbReference>
<accession>A0A162SR45</accession>
<dbReference type="Proteomes" id="UP000076603">
    <property type="component" value="Unassembled WGS sequence"/>
</dbReference>
<organism evidence="2 3">
    <name type="scientific">Clostridium magnum DSM 2767</name>
    <dbReference type="NCBI Taxonomy" id="1121326"/>
    <lineage>
        <taxon>Bacteria</taxon>
        <taxon>Bacillati</taxon>
        <taxon>Bacillota</taxon>
        <taxon>Clostridia</taxon>
        <taxon>Eubacteriales</taxon>
        <taxon>Clostridiaceae</taxon>
        <taxon>Clostridium</taxon>
    </lineage>
</organism>
<dbReference type="InterPro" id="IPR007253">
    <property type="entry name" value="Cell_wall-bd_2"/>
</dbReference>
<proteinExistence type="predicted"/>
<dbReference type="OrthoDB" id="1937221at2"/>
<dbReference type="RefSeq" id="WP_066624946.1">
    <property type="nucleotide sequence ID" value="NZ_FQXL01000043.1"/>
</dbReference>
<gene>
    <name evidence="2" type="primary">lytC_20</name>
    <name evidence="2" type="ORF">CLMAG_35160</name>
</gene>
<dbReference type="PANTHER" id="PTHR30032">
    <property type="entry name" value="N-ACETYLMURAMOYL-L-ALANINE AMIDASE-RELATED"/>
    <property type="match status" value="1"/>
</dbReference>
<reference evidence="2 3" key="1">
    <citation type="submission" date="2016-04" db="EMBL/GenBank/DDBJ databases">
        <title>Genome sequence of Clostridium magnum DSM 2767.</title>
        <authorList>
            <person name="Poehlein A."/>
            <person name="Uhlig R."/>
            <person name="Fischer R."/>
            <person name="Bahl H."/>
            <person name="Daniel R."/>
        </authorList>
    </citation>
    <scope>NUCLEOTIDE SEQUENCE [LARGE SCALE GENOMIC DNA]</scope>
    <source>
        <strain evidence="2 3">DSM 2767</strain>
    </source>
</reference>
<dbReference type="EC" id="3.5.1.28" evidence="2"/>
<dbReference type="GO" id="GO:0008745">
    <property type="term" value="F:N-acetylmuramoyl-L-alanine amidase activity"/>
    <property type="evidence" value="ECO:0007669"/>
    <property type="project" value="UniProtKB-EC"/>
</dbReference>
<feature type="chain" id="PRO_5010175764" evidence="1">
    <location>
        <begin position="27"/>
        <end position="459"/>
    </location>
</feature>
<dbReference type="InterPro" id="IPR051922">
    <property type="entry name" value="Bact_Sporulation_Assoc"/>
</dbReference>
<keyword evidence="3" id="KW-1185">Reference proteome</keyword>
<dbReference type="Pfam" id="PF04122">
    <property type="entry name" value="CW_binding_2"/>
    <property type="match status" value="3"/>
</dbReference>
<sequence>MFRRKMVLSLMTSILALGMYATKAHASTIDMKRIWGGDRYDTARKILNTGWTNTDCLVVASGENFPDALCAVPLARKYNAPIMLVGKNGISGNNELELAKLGLKHVFIVGGKGSVSEDCENVFRAYCDEPLTAITRFGGNNRYETSKQVAEYLGANNGVVIANGENFPDALSIAPIAGIKGMPILLSLPNTLPDSTSSYIKDKNVTKSYVVGGSAVVSDDILSQLPNAKRLAGNSRYSTNAAVINEFKDSLNFANTYMASGQNFPDALSGSALAALNNAPMFLVNDSNSQEQKDIIQGKLASINKITMLGGYSVVKYNPINNLIDGINEAVIPYQSGWNNELKYRLNRYADSPEAACQWYQPIYDQLNYILFQYATGKLSTEEAISKVNSTKYLELGTESQNTIVRKYTYATNSTADIYRTYGIFSGMCYNYSNCFIYYDAKTNTNTIYAIGTRILPEN</sequence>
<dbReference type="PATRIC" id="fig|1121326.3.peg.3558"/>
<dbReference type="AlphaFoldDB" id="A0A162SR45"/>
<evidence type="ECO:0000256" key="1">
    <source>
        <dbReference type="SAM" id="SignalP"/>
    </source>
</evidence>
<dbReference type="Gene3D" id="3.40.50.12090">
    <property type="match status" value="2"/>
</dbReference>